<evidence type="ECO:0000313" key="2">
    <source>
        <dbReference type="Proteomes" id="UP000288351"/>
    </source>
</evidence>
<dbReference type="AlphaFoldDB" id="A0A401QRS3"/>
<sequence length="80" mass="8417">MRNLQVPAVEPTPWLQGPGLAWTIGGDETRPKVRLRGAFTGQSGIVAAEPASGDAVVMLTYGSAAVHALLAWFKAADQRS</sequence>
<organism evidence="1 2">
    <name type="scientific">Streptomyces noursei</name>
    <name type="common">Streptomyces albulus</name>
    <dbReference type="NCBI Taxonomy" id="1971"/>
    <lineage>
        <taxon>Bacteria</taxon>
        <taxon>Bacillati</taxon>
        <taxon>Actinomycetota</taxon>
        <taxon>Actinomycetes</taxon>
        <taxon>Kitasatosporales</taxon>
        <taxon>Streptomycetaceae</taxon>
        <taxon>Streptomyces</taxon>
    </lineage>
</organism>
<accession>A0A401QRS3</accession>
<proteinExistence type="predicted"/>
<reference evidence="1 2" key="1">
    <citation type="journal article" date="2019" name="Microbiol. Resour. Announc.">
        <title>Draft Genome Sequence of the Most Traditional epsilon-Poly-l-Lysine Producer, Streptomyces albulus NBRC14147.</title>
        <authorList>
            <person name="Yamanaka K."/>
            <person name="Hamano Y."/>
        </authorList>
    </citation>
    <scope>NUCLEOTIDE SEQUENCE [LARGE SCALE GENOMIC DNA]</scope>
    <source>
        <strain evidence="1 2">NBRC 14147</strain>
    </source>
</reference>
<dbReference type="Proteomes" id="UP000288351">
    <property type="component" value="Unassembled WGS sequence"/>
</dbReference>
<comment type="caution">
    <text evidence="1">The sequence shown here is derived from an EMBL/GenBank/DDBJ whole genome shotgun (WGS) entry which is preliminary data.</text>
</comment>
<evidence type="ECO:0000313" key="1">
    <source>
        <dbReference type="EMBL" id="GCB88074.1"/>
    </source>
</evidence>
<dbReference type="EMBL" id="BHXC01000006">
    <property type="protein sequence ID" value="GCB88074.1"/>
    <property type="molecule type" value="Genomic_DNA"/>
</dbReference>
<gene>
    <name evidence="1" type="ORF">SALB_00743</name>
</gene>
<name>A0A401QRS3_STRNR</name>
<protein>
    <submittedName>
        <fullName evidence="1">Uncharacterized protein</fullName>
    </submittedName>
</protein>